<dbReference type="PROSITE" id="PS51257">
    <property type="entry name" value="PROKAR_LIPOPROTEIN"/>
    <property type="match status" value="1"/>
</dbReference>
<dbReference type="STRING" id="1416801.SAMN05192553_10460"/>
<protein>
    <recommendedName>
        <fullName evidence="3">Lipocalin-like domain-containing protein</fullName>
    </recommendedName>
</protein>
<gene>
    <name evidence="1" type="ORF">SAMN05192553_10460</name>
</gene>
<name>A0A1H6Z1M1_9BACT</name>
<dbReference type="EMBL" id="FNZH01000004">
    <property type="protein sequence ID" value="SEJ45894.1"/>
    <property type="molecule type" value="Genomic_DNA"/>
</dbReference>
<proteinExistence type="predicted"/>
<reference evidence="2" key="1">
    <citation type="submission" date="2016-10" db="EMBL/GenBank/DDBJ databases">
        <authorList>
            <person name="Varghese N."/>
            <person name="Submissions S."/>
        </authorList>
    </citation>
    <scope>NUCLEOTIDE SEQUENCE [LARGE SCALE GENOMIC DNA]</scope>
    <source>
        <strain evidence="2">IBRC-M 10761</strain>
    </source>
</reference>
<evidence type="ECO:0008006" key="3">
    <source>
        <dbReference type="Google" id="ProtNLM"/>
    </source>
</evidence>
<organism evidence="1 2">
    <name type="scientific">Cyclobacterium xiamenense</name>
    <dbReference type="NCBI Taxonomy" id="1297121"/>
    <lineage>
        <taxon>Bacteria</taxon>
        <taxon>Pseudomonadati</taxon>
        <taxon>Bacteroidota</taxon>
        <taxon>Cytophagia</taxon>
        <taxon>Cytophagales</taxon>
        <taxon>Cyclobacteriaceae</taxon>
        <taxon>Cyclobacterium</taxon>
    </lineage>
</organism>
<dbReference type="Proteomes" id="UP000199403">
    <property type="component" value="Unassembled WGS sequence"/>
</dbReference>
<dbReference type="RefSeq" id="WP_092175100.1">
    <property type="nucleotide sequence ID" value="NZ_FNZH01000004.1"/>
</dbReference>
<keyword evidence="2" id="KW-1185">Reference proteome</keyword>
<dbReference type="OrthoDB" id="5526158at2"/>
<accession>A0A1H6Z1M1</accession>
<evidence type="ECO:0000313" key="1">
    <source>
        <dbReference type="EMBL" id="SEJ45894.1"/>
    </source>
</evidence>
<evidence type="ECO:0000313" key="2">
    <source>
        <dbReference type="Proteomes" id="UP000199403"/>
    </source>
</evidence>
<dbReference type="AlphaFoldDB" id="A0A1H6Z1M1"/>
<sequence>MKKIVLTFVSGLLLFSCMEEESLSALQTGPVPVGNWSNLEYQENGIAMEKVDELLENTYGYRFFSNGKLIHRANSGWCGTPPIVTNDYEGTWERNGEIIRLEAGFWGGTQIQELKIINETTSSLLLEEISSEWITEE</sequence>